<reference evidence="2" key="1">
    <citation type="submission" date="2006-10" db="EMBL/GenBank/DDBJ databases">
        <authorList>
            <person name="Amadeo P."/>
            <person name="Zhao Q."/>
            <person name="Wortman J."/>
            <person name="Fraser-Liggett C."/>
            <person name="Carlton J."/>
        </authorList>
    </citation>
    <scope>NUCLEOTIDE SEQUENCE</scope>
    <source>
        <strain evidence="2">G3</strain>
    </source>
</reference>
<dbReference type="VEuPathDB" id="TrichDB:TVAGG3_0165380"/>
<accession>A2FTR5</accession>
<dbReference type="InParanoid" id="A2FTR5"/>
<sequence>MSASFLSRTIILSRFLKTDKQKISTFINYNRQVHRTLKPKPYSITLVAPNSYYYQIKWDQNMYSYNFTTLVTYNDTYSIVRQFSSYEFMRTIDILNYGYDAKYVNTEEFYKSQAADTALVHEDEENPGMKLFTISTIEHSQNLTITTKIDINLEEFSNHFSNHTLLSQSYYAFFDQENHSIISSPTFNNSLLSSPTYGNDTIINKVNELDHRYSLSTVISNGNTNIISIIPLRITYSIFHHLVVICDFTQLISSSLWETSKVFLIYLSVAGFLTLLCIILLLRALNRKNKKLISINNSMESYLVNDAGILFKVIQKIRNLELNHPDETIMNRILDGVVQKIAVHNVHPYICKNHCKFCNELVNSKEYINMESLPNYYATWKDIIGSQIATYKNIGDLKFRWKLHQSHPVKYLVQLFAAILVKEDLLIPQIDPNCLIEMVKFYAENFCKDPSITALQLNAFYNIIHTQFKYWVTNKVDLLLAYIAALFFLPDYDKLAKYSYDNQFYTTQPIFEDDLITVTKVFGHPICVSFMDRVEILEFITRYIPSWSLDTDFAKYCTSTILTLLESQFVWNDISSFGALRILIESPYFSPMEESKDRETLLLFLLCYAKMAPFYSPAKISDEVAIKFLECHGIDTTDQILITNFCIEVVRNIVVPMTNNLTKFVPLDIHDKNSKAIIEHWTHKLKFISATVEDE</sequence>
<organism evidence="2 3">
    <name type="scientific">Trichomonas vaginalis (strain ATCC PRA-98 / G3)</name>
    <dbReference type="NCBI Taxonomy" id="412133"/>
    <lineage>
        <taxon>Eukaryota</taxon>
        <taxon>Metamonada</taxon>
        <taxon>Parabasalia</taxon>
        <taxon>Trichomonadida</taxon>
        <taxon>Trichomonadidae</taxon>
        <taxon>Trichomonas</taxon>
    </lineage>
</organism>
<dbReference type="AlphaFoldDB" id="A2FTR5"/>
<evidence type="ECO:0000313" key="3">
    <source>
        <dbReference type="Proteomes" id="UP000001542"/>
    </source>
</evidence>
<reference evidence="2" key="2">
    <citation type="journal article" date="2007" name="Science">
        <title>Draft genome sequence of the sexually transmitted pathogen Trichomonas vaginalis.</title>
        <authorList>
            <person name="Carlton J.M."/>
            <person name="Hirt R.P."/>
            <person name="Silva J.C."/>
            <person name="Delcher A.L."/>
            <person name="Schatz M."/>
            <person name="Zhao Q."/>
            <person name="Wortman J.R."/>
            <person name="Bidwell S.L."/>
            <person name="Alsmark U.C.M."/>
            <person name="Besteiro S."/>
            <person name="Sicheritz-Ponten T."/>
            <person name="Noel C.J."/>
            <person name="Dacks J.B."/>
            <person name="Foster P.G."/>
            <person name="Simillion C."/>
            <person name="Van de Peer Y."/>
            <person name="Miranda-Saavedra D."/>
            <person name="Barton G.J."/>
            <person name="Westrop G.D."/>
            <person name="Mueller S."/>
            <person name="Dessi D."/>
            <person name="Fiori P.L."/>
            <person name="Ren Q."/>
            <person name="Paulsen I."/>
            <person name="Zhang H."/>
            <person name="Bastida-Corcuera F.D."/>
            <person name="Simoes-Barbosa A."/>
            <person name="Brown M.T."/>
            <person name="Hayes R.D."/>
            <person name="Mukherjee M."/>
            <person name="Okumura C.Y."/>
            <person name="Schneider R."/>
            <person name="Smith A.J."/>
            <person name="Vanacova S."/>
            <person name="Villalvazo M."/>
            <person name="Haas B.J."/>
            <person name="Pertea M."/>
            <person name="Feldblyum T.V."/>
            <person name="Utterback T.R."/>
            <person name="Shu C.L."/>
            <person name="Osoegawa K."/>
            <person name="de Jong P.J."/>
            <person name="Hrdy I."/>
            <person name="Horvathova L."/>
            <person name="Zubacova Z."/>
            <person name="Dolezal P."/>
            <person name="Malik S.B."/>
            <person name="Logsdon J.M. Jr."/>
            <person name="Henze K."/>
            <person name="Gupta A."/>
            <person name="Wang C.C."/>
            <person name="Dunne R.L."/>
            <person name="Upcroft J.A."/>
            <person name="Upcroft P."/>
            <person name="White O."/>
            <person name="Salzberg S.L."/>
            <person name="Tang P."/>
            <person name="Chiu C.-H."/>
            <person name="Lee Y.-S."/>
            <person name="Embley T.M."/>
            <person name="Coombs G.H."/>
            <person name="Mottram J.C."/>
            <person name="Tachezy J."/>
            <person name="Fraser-Liggett C.M."/>
            <person name="Johnson P.J."/>
        </authorList>
    </citation>
    <scope>NUCLEOTIDE SEQUENCE [LARGE SCALE GENOMIC DNA]</scope>
    <source>
        <strain evidence="2">G3</strain>
    </source>
</reference>
<gene>
    <name evidence="2" type="ORF">TVAG_327130</name>
</gene>
<dbReference type="Proteomes" id="UP000001542">
    <property type="component" value="Unassembled WGS sequence"/>
</dbReference>
<keyword evidence="1" id="KW-0472">Membrane</keyword>
<feature type="transmembrane region" description="Helical" evidence="1">
    <location>
        <begin position="263"/>
        <end position="282"/>
    </location>
</feature>
<dbReference type="RefSeq" id="XP_001304634.1">
    <property type="nucleotide sequence ID" value="XM_001304633.1"/>
</dbReference>
<protein>
    <submittedName>
        <fullName evidence="2">Uncharacterized protein</fullName>
    </submittedName>
</protein>
<dbReference type="EMBL" id="DS114016">
    <property type="protein sequence ID" value="EAX91704.1"/>
    <property type="molecule type" value="Genomic_DNA"/>
</dbReference>
<evidence type="ECO:0000256" key="1">
    <source>
        <dbReference type="SAM" id="Phobius"/>
    </source>
</evidence>
<keyword evidence="1" id="KW-1133">Transmembrane helix</keyword>
<evidence type="ECO:0000313" key="2">
    <source>
        <dbReference type="EMBL" id="EAX91704.1"/>
    </source>
</evidence>
<proteinExistence type="predicted"/>
<keyword evidence="1" id="KW-0812">Transmembrane</keyword>
<dbReference type="VEuPathDB" id="TrichDB:TVAG_327130"/>
<dbReference type="KEGG" id="tva:4749406"/>
<name>A2FTR5_TRIV3</name>
<keyword evidence="3" id="KW-1185">Reference proteome</keyword>